<dbReference type="GO" id="GO:0005524">
    <property type="term" value="F:ATP binding"/>
    <property type="evidence" value="ECO:0007669"/>
    <property type="project" value="UniProtKB-KW"/>
</dbReference>
<feature type="compositionally biased region" description="Basic and acidic residues" evidence="18">
    <location>
        <begin position="12"/>
        <end position="29"/>
    </location>
</feature>
<keyword evidence="8" id="KW-0243">Dynein</keyword>
<dbReference type="SUPFAM" id="SSF52540">
    <property type="entry name" value="P-loop containing nucleoside triphosphate hydrolases"/>
    <property type="match status" value="4"/>
</dbReference>
<evidence type="ECO:0000256" key="2">
    <source>
        <dbReference type="ARBA" id="ARBA00008887"/>
    </source>
</evidence>
<evidence type="ECO:0000256" key="17">
    <source>
        <dbReference type="SAM" id="Coils"/>
    </source>
</evidence>
<dbReference type="FunFam" id="3.40.50.300:FF:000063">
    <property type="entry name" value="dynein heavy chain 6, axonemal"/>
    <property type="match status" value="1"/>
</dbReference>
<feature type="region of interest" description="Disordered" evidence="18">
    <location>
        <begin position="2365"/>
        <end position="2413"/>
    </location>
</feature>
<dbReference type="GO" id="GO:0060294">
    <property type="term" value="P:cilium movement involved in cell motility"/>
    <property type="evidence" value="ECO:0007669"/>
    <property type="project" value="UniProtKB-ARBA"/>
</dbReference>
<evidence type="ECO:0000256" key="14">
    <source>
        <dbReference type="ARBA" id="ARBA00054075"/>
    </source>
</evidence>
<dbReference type="Pfam" id="PF12775">
    <property type="entry name" value="AAA_7"/>
    <property type="match status" value="1"/>
</dbReference>
<dbReference type="InterPro" id="IPR041228">
    <property type="entry name" value="Dynein_C"/>
</dbReference>
<dbReference type="Pfam" id="PF12777">
    <property type="entry name" value="MT"/>
    <property type="match status" value="1"/>
</dbReference>
<evidence type="ECO:0000256" key="1">
    <source>
        <dbReference type="ARBA" id="ARBA00004430"/>
    </source>
</evidence>
<dbReference type="GO" id="GO:0036159">
    <property type="term" value="P:inner dynein arm assembly"/>
    <property type="evidence" value="ECO:0007669"/>
    <property type="project" value="UniProtKB-ARBA"/>
</dbReference>
<dbReference type="EMBL" id="JAPTSV010000002">
    <property type="protein sequence ID" value="KAJ1530456.1"/>
    <property type="molecule type" value="Genomic_DNA"/>
</dbReference>
<gene>
    <name evidence="20" type="ORF">ONE63_005358</name>
</gene>
<comment type="function">
    <text evidence="14">Force generating protein of eukaryotic cilia and flagella. Produces force towards the minus ends of microtubules. Dynein has ATPase activity; the force-producing power stroke is thought to occur on release of ADP. Required for assembly of the I1 inner arm complex and its targeting to the appropriate axoneme location. Also required for phototaxis.</text>
</comment>
<dbReference type="InterPro" id="IPR013594">
    <property type="entry name" value="Dynein_heavy_tail"/>
</dbReference>
<dbReference type="InterPro" id="IPR026983">
    <property type="entry name" value="DHC"/>
</dbReference>
<dbReference type="Pfam" id="PF08393">
    <property type="entry name" value="DHC_N2"/>
    <property type="match status" value="1"/>
</dbReference>
<dbReference type="InterPro" id="IPR041589">
    <property type="entry name" value="DNAH3_AAA_lid_1"/>
</dbReference>
<evidence type="ECO:0000256" key="5">
    <source>
        <dbReference type="ARBA" id="ARBA00022737"/>
    </source>
</evidence>
<keyword evidence="4" id="KW-0493">Microtubule</keyword>
<comment type="subunit">
    <text evidence="15">The I1 inner arm complex (also known as the f dynein complex) is a two-headed isoform composed of two heavy chains (1-alpha and 1-beta), three intermediate chains and three light chains. I1 occupies a specific position proximal to the first radial spoke and repeats every 96 nm along the length of the axoneme.</text>
</comment>
<evidence type="ECO:0000256" key="9">
    <source>
        <dbReference type="ARBA" id="ARBA00023054"/>
    </source>
</evidence>
<evidence type="ECO:0000256" key="3">
    <source>
        <dbReference type="ARBA" id="ARBA00022490"/>
    </source>
</evidence>
<dbReference type="Pfam" id="PF03028">
    <property type="entry name" value="Dynein_heavy"/>
    <property type="match status" value="1"/>
</dbReference>
<dbReference type="FunFam" id="3.20.180.20:FF:000001">
    <property type="entry name" value="Dynein axonemal heavy chain 5"/>
    <property type="match status" value="1"/>
</dbReference>
<comment type="similarity">
    <text evidence="2">Belongs to the dynein heavy chain family.</text>
</comment>
<evidence type="ECO:0000256" key="16">
    <source>
        <dbReference type="ARBA" id="ARBA00077719"/>
    </source>
</evidence>
<dbReference type="FunFam" id="3.40.50.300:FF:000153">
    <property type="entry name" value="Dynein axonemal heavy chain 1"/>
    <property type="match status" value="1"/>
</dbReference>
<dbReference type="FunFam" id="3.40.50.300:FF:002141">
    <property type="entry name" value="Dynein heavy chain"/>
    <property type="match status" value="1"/>
</dbReference>
<comment type="subcellular location">
    <subcellularLocation>
        <location evidence="1">Cytoplasm</location>
        <location evidence="1">Cytoskeleton</location>
        <location evidence="1">Cilium axoneme</location>
    </subcellularLocation>
</comment>
<evidence type="ECO:0000256" key="10">
    <source>
        <dbReference type="ARBA" id="ARBA00023069"/>
    </source>
</evidence>
<evidence type="ECO:0000256" key="18">
    <source>
        <dbReference type="SAM" id="MobiDB-lite"/>
    </source>
</evidence>
<feature type="domain" description="AAA+ ATPase" evidence="19">
    <location>
        <begin position="2118"/>
        <end position="2257"/>
    </location>
</feature>
<keyword evidence="11" id="KW-0505">Motor protein</keyword>
<dbReference type="Gene3D" id="1.20.140.100">
    <property type="entry name" value="Dynein heavy chain, N-terminal domain 2"/>
    <property type="match status" value="1"/>
</dbReference>
<dbReference type="InterPro" id="IPR024743">
    <property type="entry name" value="Dynein_HC_stalk"/>
</dbReference>
<dbReference type="Gene3D" id="1.10.8.710">
    <property type="match status" value="1"/>
</dbReference>
<dbReference type="Gene3D" id="1.20.920.30">
    <property type="match status" value="1"/>
</dbReference>
<sequence>MALSIGPGGDGLGKHTDEFKSESKLEDGSRNMPTKQELLSDINSFISSVDWTIQHLEGDVMLQIPDIPTLWIQGATPETLAMDPALVTELESVVTLWERHVDSVIDAYLTKKPIGDGPLAEFEYWQERDAGLSLLVEQFKAPAVILVLDVLAAASSNVGQYFETFKSDFMVHYEQARYNVKFLSTVVRHFKTVEQCQDLGVVRDSLPSLIGGLHMLWVVSRFYCNEEQMVPLMLRISNTLCNKASSALQVKTLFKLPLEQILQQTKEAQEMLQKWRSCYMDTRAHIEASGKGQRWEFDKNKLFANSDYIAKVCGDLHEVSKIIQEFRNIFGQELKSIISDPAQIDAVVKRVEALVVPIESADFDIYSRGYAENWDALMGSFHHHVQRLEEEAKFFIDESFKALRSSTEALEMLLKFKHMKTRKAIQEQLMTKFDLIMQQFSKEVSNIEHIFTKGKRHPPLLRNQPPISGAIFWERLLFQTLKRPVLVFQNVEDLKQCELMKEAFADYLQVGKQMQQFELNRLHSWTAKAIEDIKQAMERNVMRLVESVHACFRRGNKFSSRNGRRHTMSAQRSAPRIIRMGSQQTFTSSQSSVTRLGQSNAMTTRQSAMSLSQGLSQSLGLGPVAIGLKWAARGRSKTGSNQKISFPGPSYSFTWEDFIGDSVLVENNLRLEVNFDPELLNVIAEAELLEILGYDLPAPVKMVAREKDRFHADYQAISKLVCDYNNLVDRLDIPQLLFVKSHLREVEKQMQPGLCRINWTSQGVRDFALGCQQVLRNLVSLVSQMDAVSVEVAQRLSQLEQFNLFYAKSPDDSLEVLGCKLFFTEMDVRRAESIRHMMKLYGDLGPVLMKLEGLVLQTSSGRAPVMAHSYQYWESRTFSTFVKFVLHNLMDFEHFLLGNTACFQVETVLIAPDISMRPTNYELSSIITHSIKDFFERLRSFPRWMHGTCLECPQQRLPDSDKTHQFTMFDDLMQVQQISDMVLKLTDTVRRLTDEVQKYLIKWKKYKTLWTFDKITSCEKFAAKNPTLLQYDEKFSQYSQKISEVEDTGPYQDIFCIRINLVPLQNAVKWHANEWKAVLGQHLSDNTHNMLHEFFNQLNDMRRDLHSKILDLDSFKLVLQTICTVLSMNVSAELLYNEVMERYKTLRAHNIIVNEADEALAATLTEAWKELYVGAMSRSRNLQKTKAKFAITTQGEIYDFLAECNAFVDKFILEGPGSVGDELEEGFKLMDVYRVDIDELLKKKANMQTAERLFDLPLTDYSNFLSAVEDFNYMELIYQLYKAQKSARDGWSKTLWVNLNPVELVEGMECFLKEWKKLPKRARQLEVAKTLEKRMKEFKGCVPLYVELKNEAMRERHWQTLMDKTGEHFDMAADRFTLENMFAMDLARYTDVALEIIGYAVKELGIEKGVKDISETWTKLSLNIARHQKESEDRGFILTAIDEILQTLDEHTMSLQSMSASQFVGPFLPVVQKWEHNLAVISEVLEEWLSVQRKWLYLEGIFVGGDIRHQLPEEAKKFDSIDMSYRKIMMDTARNSKVLDCCVVPSGRLFELQALTHGLERCQKMLNEYLESKRNVFPRFFFLSDDELLSVLGSSQITCCQEHMVKMFDNIASLKLGKDGQERDIATAMISCEGEIMELKQTIYAEGRVEVWMNSVLSEMRSSNHKITKKAIYDYGKVRRPRCEWMLDYQGMVVLASNQVWWTAEVENVFEKIKKGNKKAMREYLEQMNRQLDELVVKVRQNLTPNDRKKFNTVLIIDVHARDIIENFVRDSVMDAQEFSWESQLRFYWMKDKNNLVVVQCTGNFKYGFEYMGLNGRLVITPLTDRIYLTITQALSMHLGGAPAGPAGTGKTETTKDLAKALGLLCMVTNCGEGMDYKAVGKILSGLCQCGAWGCFDEFNRIDISVLSVISTQLQTIRSALMMEMSVFNFEGQEISMDLKVGIFITMNPGYAGRTELPESVKALFRPVVCIVPDLELICQIMLFSEGFLEAKVLAKKMTVLYHLAQGQLSKQNHYDFGLRALKAVLVMAGELKRGSPDLPENVILMRALRDMNLPKFVFEDVPLFLGLIKDLFPGLECPRVTYPDFNTAVVEALQNGDYILLPEQVDKVAQMYETMMTRHSTMIVGPTGGGKTVVIETLVEAQNALGLPTKLHILNPKACSVIELYGILDPVSRDWTDGLLSNIFREINKPLEHPDKQERRYVLFDGDVDALWIENMNSVMDDNKLLTLANGERIRLQPHCALLFEVGDLQYASPATVSRAGMVYVDPKNLGYLPFWERWLASRPNEEERETFDLLFNRYVPNTLNYIFEGVKGSVEGEPLQMAVPQTCLNLVSQLCFVLEALAPVPHPDDEEEIPLIELIDLETGEEEEPEQPPSPPTPGPPPPPSDPRLPPGHIPEEEALEAPPEDEGEDPVTVMERIARAELRECIFLQALYFSLGAPLVSESRKRFDDFVKQTAGMMCADDSPVNPATTKHLPTAEPTLFDYFLDIDKRQWLAWKWLVPEYIHDPDKLFSEILVPTIDTERTIWFLRLMLKHYFKDRIFRRVKRPVVLVGDTGTSKSAIVMDFLRQLNQDVYARLNVNFSSRTTSMDVQRTLESGIEKRTKEIYGPPVGKKLLIFIDDLNMPQVDKYGTQQPIALLKLLLDRGGMYSRGKGLNWKQLRDICFFAAMGTAGGGRNTVDPRFLSLFSVLSLIFPSDETLRYIYNSILLGHTKPFTEEVHKAVPTLVNINLGLYKVAVSQLPPTPSRFHYIFNLRDLSRICSGMVLTQPEFFEQTKQFLRVWRNEFTRVICDRLVTLEDQNLMRDEMQKMVEEYFPEDKKNSLHTPGETVLAETGDERSSDQFAEGDTAQDGSDDEKSPQGEEHHMVEEELSLQEYVLRDPLLFGDYRNAIHDDEPRCYEDLLDYEAVYHLLSEVLSSYNESHSKMDLVLFDDALEHITRVHRALRINRGHALVVGVGGSGKQSITKLAAFAAGCDVFEISLSRGFNEYMFKEDMKRLFTMLGVDQKSMVFLFTASQVVEEAFLEYINNILTIGFIPALFSDDEKENIIGSVRAFAQEAGYGVSKDGIWNYFLNLCVNNLHIVLAMSPSGNNLRNWCRSFPGLVNNTYIDWLFPWPPQALLAVAQVFLTDNPKIPQEHRDSIVEHVVHTHQSVREYCKDYLVKLRRKNFVTPKHYLDFIKTYLDLLDVRAAAITQQCERLKGGMVKMQEASAELDILNKKLEEQKEVVAEKQAASNALLTQVREATETANQKKDKATEKSVEIEQQAKIISSEKGEAEEVLAEAMPALEAARVALSELEKTDITEIRSFATPPEAVQVVCECVVIIKGIKEVNWKSAKGMLSDPNFLRNLQQMNCDHITQKQVQAVKTHMKKCNLEGMEKISKAGYGLLRFVEAVLGYCAVFKEVKPKKEKVAALEAEFAQATKYLDNLNHEIAKVEKVLADLNEKYIEAMSEARALQEEADIMQRRLVAADKLFSGLRSENERWTHDLAKLHEDKKQLLGNCILSAAFLSYAGPFSFEYRYTTLHNDWEQSLLDKGIPLTHPWRVQEHLTTDVEISKWTSEGLPPDELSVQNGILTSQSKCFPLCIDPQQQALNWIKRKEEKNNLRVLTFNDGDFLIQLEMGIKYGQPVLIQDVDDYVDPVIENVLSKNYKTPPGRCFVMLGDLEVDVDSKFCLYLTTKLSNPLFNPAVYAKATVINYTVTESGLEDQLLSVVVRNERPDLEERREELIVETFENKNLLSQLEDALLRELTTSTGNMLDNQELIETLENTKAKATEVTSKLELAACTAVDIDLLRDGYRSVAHRGAMLFFILSDMATVNAMYQYSLASYLEVFAYSLRKALPHTQLSRRLQNIVVALTKNVYDYGCTGIFEKHKLLFSFQMAMKLQKTDGVISQAELDFFIKGDVSLETTIRPVPDKWLNGWRDIIKLSQDFGSVFGELPNDIENNLSEWKAWYDLDAPEDVPLPMDYSDRTNAFQKLMIIRCFRVDRVYRAVTKYIIETMGQEFVMPPVISLDNIFEQSTPLMPVVFILSPGSDPTSELMRLADRCGSGGGRFKYLSLGQGQEQLAISLLQTAVSRGQWLMLQNCHLLLRFLRDLEKQLELAGKPHPDFRLWLTTDPTPGFPISILQRSMKVVTEPPNGLKLNLRGTFFKLSQSALDHCAHPVFKKLVYVLAFFHAVVQERRKYDKIGWNICYDFNESDFNVCLQILDTYLTKSHHTKDTRIPWESLKYLIGEVMYGGRVIDDFDRRIIATYMDEYMGDFLSDTFQPFHFYKDDTVDYYIPKDTDKDGYINFIDDLPLSNSPNVFGLHPNAEIGYFSHAVKDMWNHLIQLQPQTGDAFAGVSRDEYIDNVARDILERLPPQYEVARVRKGLEMNITPSIVVLLQELSRFNQLISRMQSTLTSLRKALAGEIGMNATLDNVAMSLYNGQLPEEWRKYAPATCKTLGNWMLHFEKRNEQYHAWSIGGDPMVMWLSGLHVPESYLAALVQMACRKNGWPLDRSAMYTTVTKYQSQDEVEERPDQGCYVIGLYLEGARWDLENKCLSRSFPKILQEELPIIMVVPVEAYRLKLQNTIKTPVYTTSLRRNAMGVGLVFEADLSTEEHNSHWILQGVCIVLNSD</sequence>
<dbReference type="FunFam" id="1.20.920.20:FF:000001">
    <property type="entry name" value="dynein heavy chain 2, axonemal"/>
    <property type="match status" value="1"/>
</dbReference>
<keyword evidence="9 17" id="KW-0175">Coiled coil</keyword>
<dbReference type="Gene3D" id="1.10.287.2620">
    <property type="match status" value="1"/>
</dbReference>
<dbReference type="GO" id="GO:0008017">
    <property type="term" value="F:microtubule binding"/>
    <property type="evidence" value="ECO:0007669"/>
    <property type="project" value="UniProtKB-ARBA"/>
</dbReference>
<dbReference type="Gene3D" id="1.10.8.720">
    <property type="entry name" value="Region D6 of dynein motor"/>
    <property type="match status" value="1"/>
</dbReference>
<dbReference type="Pfam" id="PF12780">
    <property type="entry name" value="AAA_8"/>
    <property type="match status" value="1"/>
</dbReference>
<feature type="compositionally biased region" description="Basic and acidic residues" evidence="18">
    <location>
        <begin position="2856"/>
        <end position="2868"/>
    </location>
</feature>
<feature type="compositionally biased region" description="Gly residues" evidence="18">
    <location>
        <begin position="1"/>
        <end position="11"/>
    </location>
</feature>
<evidence type="ECO:0000256" key="8">
    <source>
        <dbReference type="ARBA" id="ARBA00023017"/>
    </source>
</evidence>
<keyword evidence="13" id="KW-0966">Cell projection</keyword>
<dbReference type="Pfam" id="PF18198">
    <property type="entry name" value="AAA_lid_11"/>
    <property type="match status" value="1"/>
</dbReference>
<dbReference type="Pfam" id="PF12781">
    <property type="entry name" value="AAA_9"/>
    <property type="match status" value="1"/>
</dbReference>
<dbReference type="GO" id="GO:0036156">
    <property type="term" value="C:inner dynein arm"/>
    <property type="evidence" value="ECO:0007669"/>
    <property type="project" value="UniProtKB-ARBA"/>
</dbReference>
<dbReference type="InterPro" id="IPR035706">
    <property type="entry name" value="AAA_9"/>
</dbReference>
<dbReference type="Gene3D" id="6.10.140.1060">
    <property type="match status" value="1"/>
</dbReference>
<dbReference type="FunFam" id="1.20.1270.280:FF:000005">
    <property type="entry name" value="Dynein axonemal heavy chain 10"/>
    <property type="match status" value="1"/>
</dbReference>
<evidence type="ECO:0000313" key="20">
    <source>
        <dbReference type="EMBL" id="KAJ1530456.1"/>
    </source>
</evidence>
<dbReference type="Gene3D" id="1.10.8.1220">
    <property type="match status" value="1"/>
</dbReference>
<dbReference type="GO" id="GO:0008569">
    <property type="term" value="F:minus-end-directed microtubule motor activity"/>
    <property type="evidence" value="ECO:0007669"/>
    <property type="project" value="InterPro"/>
</dbReference>
<dbReference type="InterPro" id="IPR027417">
    <property type="entry name" value="P-loop_NTPase"/>
</dbReference>
<evidence type="ECO:0000313" key="21">
    <source>
        <dbReference type="Proteomes" id="UP001075354"/>
    </source>
</evidence>
<dbReference type="InterPro" id="IPR041466">
    <property type="entry name" value="Dynein_AAA5_ext"/>
</dbReference>
<dbReference type="FunFam" id="1.10.8.1220:FF:000001">
    <property type="entry name" value="Dynein axonemal heavy chain 5"/>
    <property type="match status" value="1"/>
</dbReference>
<feature type="compositionally biased region" description="Acidic residues" evidence="18">
    <location>
        <begin position="2399"/>
        <end position="2412"/>
    </location>
</feature>
<dbReference type="InterPro" id="IPR043160">
    <property type="entry name" value="Dynein_C_barrel"/>
</dbReference>
<dbReference type="FunFam" id="1.20.58.1120:FF:000008">
    <property type="entry name" value="Dynein heavy chain 10, axonemal"/>
    <property type="match status" value="1"/>
</dbReference>
<keyword evidence="12" id="KW-0206">Cytoskeleton</keyword>
<name>A0AAV7XZ31_9NEOP</name>
<dbReference type="Gene3D" id="1.20.1270.280">
    <property type="match status" value="1"/>
</dbReference>
<dbReference type="FunFam" id="1.10.8.710:FF:000002">
    <property type="entry name" value="dynein heavy chain 17, axonemal"/>
    <property type="match status" value="1"/>
</dbReference>
<evidence type="ECO:0000256" key="13">
    <source>
        <dbReference type="ARBA" id="ARBA00023273"/>
    </source>
</evidence>
<dbReference type="Gene3D" id="3.40.50.300">
    <property type="entry name" value="P-loop containing nucleotide triphosphate hydrolases"/>
    <property type="match status" value="6"/>
</dbReference>
<dbReference type="Pfam" id="PF18199">
    <property type="entry name" value="Dynein_C"/>
    <property type="match status" value="1"/>
</dbReference>
<organism evidence="20 21">
    <name type="scientific">Megalurothrips usitatus</name>
    <name type="common">bean blossom thrips</name>
    <dbReference type="NCBI Taxonomy" id="439358"/>
    <lineage>
        <taxon>Eukaryota</taxon>
        <taxon>Metazoa</taxon>
        <taxon>Ecdysozoa</taxon>
        <taxon>Arthropoda</taxon>
        <taxon>Hexapoda</taxon>
        <taxon>Insecta</taxon>
        <taxon>Pterygota</taxon>
        <taxon>Neoptera</taxon>
        <taxon>Paraneoptera</taxon>
        <taxon>Thysanoptera</taxon>
        <taxon>Terebrantia</taxon>
        <taxon>Thripoidea</taxon>
        <taxon>Thripidae</taxon>
        <taxon>Megalurothrips</taxon>
    </lineage>
</organism>
<dbReference type="GO" id="GO:0045505">
    <property type="term" value="F:dynein intermediate chain binding"/>
    <property type="evidence" value="ECO:0007669"/>
    <property type="project" value="InterPro"/>
</dbReference>
<dbReference type="InterPro" id="IPR004273">
    <property type="entry name" value="Dynein_heavy_D6_P-loop"/>
</dbReference>
<protein>
    <recommendedName>
        <fullName evidence="16">Dynein-1, subspecies f</fullName>
    </recommendedName>
</protein>
<feature type="region of interest" description="Disordered" evidence="18">
    <location>
        <begin position="2832"/>
        <end position="2868"/>
    </location>
</feature>
<evidence type="ECO:0000259" key="19">
    <source>
        <dbReference type="SMART" id="SM00382"/>
    </source>
</evidence>
<dbReference type="FunFam" id="1.20.140.100:FF:000001">
    <property type="entry name" value="dynein heavy chain 17, axonemal"/>
    <property type="match status" value="1"/>
</dbReference>
<dbReference type="InterPro" id="IPR041658">
    <property type="entry name" value="AAA_lid_11"/>
</dbReference>
<dbReference type="FunFam" id="1.10.287.2620:FF:000002">
    <property type="entry name" value="Dynein heavy chain 2, axonemal"/>
    <property type="match status" value="1"/>
</dbReference>
<dbReference type="InterPro" id="IPR013602">
    <property type="entry name" value="Dynein_heavy_linker"/>
</dbReference>
<dbReference type="Gene3D" id="3.10.490.20">
    <property type="match status" value="1"/>
</dbReference>
<dbReference type="PANTHER" id="PTHR22878:SF63">
    <property type="entry name" value="DYNEIN AXONEMAL HEAVY CHAIN 10"/>
    <property type="match status" value="1"/>
</dbReference>
<keyword evidence="5" id="KW-0677">Repeat</keyword>
<dbReference type="Proteomes" id="UP001075354">
    <property type="component" value="Chromosome 2"/>
</dbReference>
<feature type="compositionally biased region" description="Pro residues" evidence="18">
    <location>
        <begin position="2373"/>
        <end position="2395"/>
    </location>
</feature>
<keyword evidence="3" id="KW-0963">Cytoplasm</keyword>
<dbReference type="InterPro" id="IPR042219">
    <property type="entry name" value="AAA_lid_11_sf"/>
</dbReference>
<feature type="region of interest" description="Disordered" evidence="18">
    <location>
        <begin position="1"/>
        <end position="33"/>
    </location>
</feature>
<evidence type="ECO:0000256" key="15">
    <source>
        <dbReference type="ARBA" id="ARBA00063032"/>
    </source>
</evidence>
<dbReference type="InterPro" id="IPR042228">
    <property type="entry name" value="Dynein_linker_3"/>
</dbReference>
<evidence type="ECO:0000256" key="6">
    <source>
        <dbReference type="ARBA" id="ARBA00022741"/>
    </source>
</evidence>
<proteinExistence type="inferred from homology"/>
<dbReference type="FunFam" id="3.40.50.300:FF:001855">
    <property type="entry name" value="Dynein axonemal heavy chain 10"/>
    <property type="match status" value="1"/>
</dbReference>
<keyword evidence="21" id="KW-1185">Reference proteome</keyword>
<feature type="coiled-coil region" evidence="17">
    <location>
        <begin position="3205"/>
        <end position="3267"/>
    </location>
</feature>
<dbReference type="GO" id="GO:0005874">
    <property type="term" value="C:microtubule"/>
    <property type="evidence" value="ECO:0007669"/>
    <property type="project" value="UniProtKB-KW"/>
</dbReference>
<keyword evidence="6" id="KW-0547">Nucleotide-binding</keyword>
<dbReference type="InterPro" id="IPR035699">
    <property type="entry name" value="AAA_6"/>
</dbReference>
<evidence type="ECO:0000256" key="12">
    <source>
        <dbReference type="ARBA" id="ARBA00023212"/>
    </source>
</evidence>
<dbReference type="GO" id="GO:0051959">
    <property type="term" value="F:dynein light intermediate chain binding"/>
    <property type="evidence" value="ECO:0007669"/>
    <property type="project" value="InterPro"/>
</dbReference>
<dbReference type="Pfam" id="PF17852">
    <property type="entry name" value="Dynein_AAA_lid"/>
    <property type="match status" value="1"/>
</dbReference>
<dbReference type="FunFam" id="3.10.490.20:FF:000006">
    <property type="entry name" value="Dynein axonemal heavy chain 10"/>
    <property type="match status" value="1"/>
</dbReference>
<evidence type="ECO:0000256" key="4">
    <source>
        <dbReference type="ARBA" id="ARBA00022701"/>
    </source>
</evidence>
<dbReference type="Gene3D" id="3.20.180.20">
    <property type="entry name" value="Dynein heavy chain, N-terminal domain 2"/>
    <property type="match status" value="1"/>
</dbReference>
<dbReference type="Gene3D" id="1.20.920.20">
    <property type="match status" value="1"/>
</dbReference>
<dbReference type="InterPro" id="IPR043157">
    <property type="entry name" value="Dynein_AAA1S"/>
</dbReference>
<feature type="domain" description="AAA+ ATPase" evidence="19">
    <location>
        <begin position="2546"/>
        <end position="2699"/>
    </location>
</feature>
<feature type="coiled-coil region" evidence="17">
    <location>
        <begin position="3413"/>
        <end position="3475"/>
    </location>
</feature>
<dbReference type="Gene3D" id="1.10.472.130">
    <property type="match status" value="1"/>
</dbReference>
<dbReference type="InterPro" id="IPR003593">
    <property type="entry name" value="AAA+_ATPase"/>
</dbReference>
<feature type="domain" description="AAA+ ATPase" evidence="19">
    <location>
        <begin position="1839"/>
        <end position="1975"/>
    </location>
</feature>
<dbReference type="FunFam" id="1.10.8.720:FF:000005">
    <property type="entry name" value="Dynein axonemal heavy chain 10"/>
    <property type="match status" value="1"/>
</dbReference>
<dbReference type="Pfam" id="PF12774">
    <property type="entry name" value="AAA_6"/>
    <property type="match status" value="1"/>
</dbReference>
<dbReference type="PANTHER" id="PTHR22878">
    <property type="entry name" value="DYNEIN HEAVY CHAIN 6, AXONEMAL-LIKE-RELATED"/>
    <property type="match status" value="1"/>
</dbReference>
<dbReference type="Pfam" id="PF08385">
    <property type="entry name" value="DHC_N1"/>
    <property type="match status" value="2"/>
</dbReference>
<keyword evidence="7" id="KW-0067">ATP-binding</keyword>
<dbReference type="InterPro" id="IPR042222">
    <property type="entry name" value="Dynein_2_N"/>
</dbReference>
<dbReference type="GO" id="GO:0097729">
    <property type="term" value="C:9+2 motile cilium"/>
    <property type="evidence" value="ECO:0007669"/>
    <property type="project" value="UniProtKB-ARBA"/>
</dbReference>
<dbReference type="InterPro" id="IPR024317">
    <property type="entry name" value="Dynein_heavy_chain_D4_dom"/>
</dbReference>
<keyword evidence="10" id="KW-0969">Cilium</keyword>
<dbReference type="FunFam" id="3.40.50.300:FF:000049">
    <property type="entry name" value="Dynein, axonemal, heavy chain 5"/>
    <property type="match status" value="1"/>
</dbReference>
<evidence type="ECO:0000256" key="7">
    <source>
        <dbReference type="ARBA" id="ARBA00022840"/>
    </source>
</evidence>
<dbReference type="Pfam" id="PF17857">
    <property type="entry name" value="AAA_lid_1"/>
    <property type="match status" value="1"/>
</dbReference>
<dbReference type="SMART" id="SM00382">
    <property type="entry name" value="AAA"/>
    <property type="match status" value="3"/>
</dbReference>
<comment type="caution">
    <text evidence="20">The sequence shown here is derived from an EMBL/GenBank/DDBJ whole genome shotgun (WGS) entry which is preliminary data.</text>
</comment>
<reference evidence="20" key="1">
    <citation type="submission" date="2022-12" db="EMBL/GenBank/DDBJ databases">
        <title>Chromosome-level genome assembly of the bean flower thrips Megalurothrips usitatus.</title>
        <authorList>
            <person name="Ma L."/>
            <person name="Liu Q."/>
            <person name="Li H."/>
            <person name="Cai W."/>
        </authorList>
    </citation>
    <scope>NUCLEOTIDE SEQUENCE</scope>
    <source>
        <strain evidence="20">Cailab_2022a</strain>
    </source>
</reference>
<evidence type="ECO:0000256" key="11">
    <source>
        <dbReference type="ARBA" id="ARBA00023175"/>
    </source>
</evidence>
<accession>A0AAV7XZ31</accession>
<dbReference type="Gene3D" id="1.20.58.1120">
    <property type="match status" value="1"/>
</dbReference>